<evidence type="ECO:0000256" key="3">
    <source>
        <dbReference type="ARBA" id="ARBA00023125"/>
    </source>
</evidence>
<dbReference type="SMART" id="SM00432">
    <property type="entry name" value="MADS"/>
    <property type="match status" value="1"/>
</dbReference>
<feature type="compositionally biased region" description="Polar residues" evidence="6">
    <location>
        <begin position="176"/>
        <end position="194"/>
    </location>
</feature>
<dbReference type="InterPro" id="IPR033896">
    <property type="entry name" value="MEF2-like_N"/>
</dbReference>
<feature type="compositionally biased region" description="Basic and acidic residues" evidence="6">
    <location>
        <begin position="238"/>
        <end position="251"/>
    </location>
</feature>
<keyword evidence="4" id="KW-0804">Transcription</keyword>
<feature type="region of interest" description="Disordered" evidence="6">
    <location>
        <begin position="62"/>
        <end position="88"/>
    </location>
</feature>
<gene>
    <name evidence="8" type="ORF">ZIOFF_060546</name>
</gene>
<accession>A0A8J5FEQ2</accession>
<evidence type="ECO:0000256" key="2">
    <source>
        <dbReference type="ARBA" id="ARBA00023015"/>
    </source>
</evidence>
<dbReference type="EMBL" id="JACMSC010000016">
    <property type="protein sequence ID" value="KAG6483846.1"/>
    <property type="molecule type" value="Genomic_DNA"/>
</dbReference>
<dbReference type="Pfam" id="PF00319">
    <property type="entry name" value="SRF-TF"/>
    <property type="match status" value="1"/>
</dbReference>
<dbReference type="FunFam" id="3.40.1810.10:FF:000003">
    <property type="entry name" value="MADS-box transcription factor MADS-MC"/>
    <property type="match status" value="1"/>
</dbReference>
<dbReference type="GO" id="GO:0045944">
    <property type="term" value="P:positive regulation of transcription by RNA polymerase II"/>
    <property type="evidence" value="ECO:0007669"/>
    <property type="project" value="InterPro"/>
</dbReference>
<keyword evidence="3" id="KW-0238">DNA-binding</keyword>
<keyword evidence="5" id="KW-0539">Nucleus</keyword>
<comment type="subcellular location">
    <subcellularLocation>
        <location evidence="1">Nucleus</location>
    </subcellularLocation>
</comment>
<dbReference type="CDD" id="cd00265">
    <property type="entry name" value="MADS_MEF2_like"/>
    <property type="match status" value="1"/>
</dbReference>
<keyword evidence="9" id="KW-1185">Reference proteome</keyword>
<keyword evidence="2" id="KW-0805">Transcription regulation</keyword>
<evidence type="ECO:0000256" key="1">
    <source>
        <dbReference type="ARBA" id="ARBA00004123"/>
    </source>
</evidence>
<name>A0A8J5FEQ2_ZINOF</name>
<dbReference type="GO" id="GO:0000977">
    <property type="term" value="F:RNA polymerase II transcription regulatory region sequence-specific DNA binding"/>
    <property type="evidence" value="ECO:0007669"/>
    <property type="project" value="InterPro"/>
</dbReference>
<dbReference type="GO" id="GO:0046983">
    <property type="term" value="F:protein dimerization activity"/>
    <property type="evidence" value="ECO:0007669"/>
    <property type="project" value="InterPro"/>
</dbReference>
<evidence type="ECO:0000259" key="7">
    <source>
        <dbReference type="PROSITE" id="PS50066"/>
    </source>
</evidence>
<dbReference type="InterPro" id="IPR036879">
    <property type="entry name" value="TF_MADSbox_sf"/>
</dbReference>
<dbReference type="Proteomes" id="UP000734854">
    <property type="component" value="Unassembled WGS sequence"/>
</dbReference>
<feature type="region of interest" description="Disordered" evidence="6">
    <location>
        <begin position="170"/>
        <end position="194"/>
    </location>
</feature>
<proteinExistence type="predicted"/>
<sequence length="308" mass="33682">MGRGRVQLKRIENKINRQVTFSKRRSGLLKKAHEISVLCDAEVALIIFSTKGKLYEYSSTDSRGWPEGPAATSADDDEVVGGSSKRTASSCCCLAPLGPIGGRRRLLAAGLKLLADSKGGGWLLQWAVSQGGVPSLVDSKEKRERKGNPNQISMEKILERYEHYTYAEKTLKSPDLESQASNGRTTGFLESQRTPTVRASAGNFSKACQSQVMFDSIAELQRKERALREQNKNLEQELTEKKQRAHREQDRTSPVSSPPLIAEPQPTLIMGCQQGRGGGDGPGQAAAQTQVRISGSLLPPWMLHHLSG</sequence>
<protein>
    <recommendedName>
        <fullName evidence="7">MADS-box domain-containing protein</fullName>
    </recommendedName>
</protein>
<evidence type="ECO:0000256" key="5">
    <source>
        <dbReference type="ARBA" id="ARBA00023242"/>
    </source>
</evidence>
<evidence type="ECO:0000313" key="9">
    <source>
        <dbReference type="Proteomes" id="UP000734854"/>
    </source>
</evidence>
<evidence type="ECO:0000256" key="6">
    <source>
        <dbReference type="SAM" id="MobiDB-lite"/>
    </source>
</evidence>
<dbReference type="PROSITE" id="PS50066">
    <property type="entry name" value="MADS_BOX_2"/>
    <property type="match status" value="1"/>
</dbReference>
<reference evidence="8 9" key="1">
    <citation type="submission" date="2020-08" db="EMBL/GenBank/DDBJ databases">
        <title>Plant Genome Project.</title>
        <authorList>
            <person name="Zhang R.-G."/>
        </authorList>
    </citation>
    <scope>NUCLEOTIDE SEQUENCE [LARGE SCALE GENOMIC DNA]</scope>
    <source>
        <tissue evidence="8">Rhizome</tissue>
    </source>
</reference>
<dbReference type="InterPro" id="IPR050142">
    <property type="entry name" value="MADS-box/MEF2_TF"/>
</dbReference>
<feature type="region of interest" description="Disordered" evidence="6">
    <location>
        <begin position="238"/>
        <end position="263"/>
    </location>
</feature>
<dbReference type="PANTHER" id="PTHR48019">
    <property type="entry name" value="SERUM RESPONSE FACTOR HOMOLOG"/>
    <property type="match status" value="1"/>
</dbReference>
<dbReference type="AlphaFoldDB" id="A0A8J5FEQ2"/>
<comment type="caution">
    <text evidence="8">The sequence shown here is derived from an EMBL/GenBank/DDBJ whole genome shotgun (WGS) entry which is preliminary data.</text>
</comment>
<dbReference type="SUPFAM" id="SSF55455">
    <property type="entry name" value="SRF-like"/>
    <property type="match status" value="1"/>
</dbReference>
<feature type="domain" description="MADS-box" evidence="7">
    <location>
        <begin position="1"/>
        <end position="61"/>
    </location>
</feature>
<organism evidence="8 9">
    <name type="scientific">Zingiber officinale</name>
    <name type="common">Ginger</name>
    <name type="synonym">Amomum zingiber</name>
    <dbReference type="NCBI Taxonomy" id="94328"/>
    <lineage>
        <taxon>Eukaryota</taxon>
        <taxon>Viridiplantae</taxon>
        <taxon>Streptophyta</taxon>
        <taxon>Embryophyta</taxon>
        <taxon>Tracheophyta</taxon>
        <taxon>Spermatophyta</taxon>
        <taxon>Magnoliopsida</taxon>
        <taxon>Liliopsida</taxon>
        <taxon>Zingiberales</taxon>
        <taxon>Zingiberaceae</taxon>
        <taxon>Zingiber</taxon>
    </lineage>
</organism>
<dbReference type="Gene3D" id="3.40.1810.10">
    <property type="entry name" value="Transcription factor, MADS-box"/>
    <property type="match status" value="1"/>
</dbReference>
<evidence type="ECO:0000256" key="4">
    <source>
        <dbReference type="ARBA" id="ARBA00023163"/>
    </source>
</evidence>
<dbReference type="PRINTS" id="PR00404">
    <property type="entry name" value="MADSDOMAIN"/>
</dbReference>
<dbReference type="GO" id="GO:0005634">
    <property type="term" value="C:nucleus"/>
    <property type="evidence" value="ECO:0007669"/>
    <property type="project" value="UniProtKB-SubCell"/>
</dbReference>
<evidence type="ECO:0000313" key="8">
    <source>
        <dbReference type="EMBL" id="KAG6483846.1"/>
    </source>
</evidence>
<dbReference type="PROSITE" id="PS00350">
    <property type="entry name" value="MADS_BOX_1"/>
    <property type="match status" value="1"/>
</dbReference>
<dbReference type="InterPro" id="IPR002100">
    <property type="entry name" value="TF_MADSbox"/>
</dbReference>